<name>A0A026WQE3_OOCBI</name>
<evidence type="ECO:0000256" key="5">
    <source>
        <dbReference type="ARBA" id="ARBA00023273"/>
    </source>
</evidence>
<gene>
    <name evidence="7" type="ORF">X777_01224</name>
</gene>
<dbReference type="InterPro" id="IPR000535">
    <property type="entry name" value="MSP_dom"/>
</dbReference>
<dbReference type="OrthoDB" id="442692at2759"/>
<dbReference type="GO" id="GO:0005930">
    <property type="term" value="C:axoneme"/>
    <property type="evidence" value="ECO:0007669"/>
    <property type="project" value="TreeGrafter"/>
</dbReference>
<dbReference type="InterPro" id="IPR053879">
    <property type="entry name" value="HYDIN_VesB_CFA65-like_Ig"/>
</dbReference>
<dbReference type="Pfam" id="PF22544">
    <property type="entry name" value="HYDIN_VesB_CFA65-like_Ig"/>
    <property type="match status" value="3"/>
</dbReference>
<dbReference type="InterPro" id="IPR008962">
    <property type="entry name" value="PapD-like_sf"/>
</dbReference>
<dbReference type="InterPro" id="IPR013783">
    <property type="entry name" value="Ig-like_fold"/>
</dbReference>
<evidence type="ECO:0000256" key="3">
    <source>
        <dbReference type="ARBA" id="ARBA00022490"/>
    </source>
</evidence>
<keyword evidence="8" id="KW-1185">Reference proteome</keyword>
<dbReference type="InterPro" id="IPR033305">
    <property type="entry name" value="Hydin-like"/>
</dbReference>
<dbReference type="SUPFAM" id="SSF49354">
    <property type="entry name" value="PapD-like"/>
    <property type="match status" value="1"/>
</dbReference>
<comment type="subcellular location">
    <subcellularLocation>
        <location evidence="1">Cell projection</location>
        <location evidence="1">Cilium</location>
    </subcellularLocation>
    <subcellularLocation>
        <location evidence="2">Cytoplasm</location>
    </subcellularLocation>
</comment>
<dbReference type="PANTHER" id="PTHR23053:SF0">
    <property type="entry name" value="HYDROCEPHALUS-INDUCING PROTEIN HOMOLOG"/>
    <property type="match status" value="1"/>
</dbReference>
<dbReference type="Proteomes" id="UP000053097">
    <property type="component" value="Unassembled WGS sequence"/>
</dbReference>
<keyword evidence="5" id="KW-0966">Cell projection</keyword>
<evidence type="ECO:0000313" key="8">
    <source>
        <dbReference type="Proteomes" id="UP000053097"/>
    </source>
</evidence>
<accession>A0A026WQE3</accession>
<protein>
    <submittedName>
        <fullName evidence="7">Hydrocephalus-inducing protein-like protein</fullName>
    </submittedName>
</protein>
<dbReference type="EMBL" id="KK107128">
    <property type="protein sequence ID" value="EZA58267.1"/>
    <property type="molecule type" value="Genomic_DNA"/>
</dbReference>
<sequence length="1356" mass="153428">MTETQRSTATCYPMIHDTAKIFAVLTGKSCHPESREHSILPSEYMKQMLMSCQERIGYLLKPDRSIDVRSLSDHCESQCFEVSPRILLFQQFVPGDVYNTTLTIRNVTKASRHLKISRHPDPFFSVEYNGSICRGMIAPGLVHVYNVRFSPMEKRDYEYCIAFVSDVEVFAVPVIAIGPRPILDIPDRIEIPETAVKIPSSKTIAVRNVGDAPAIFNFCVNNPYFSVEPSKGMLSKGEMMQLTAKFLSEKSGDLEADLFLNYESGEKFCLTLRSSAINCTIQIERDSINMEETYLSLSRSKILTIHNRSDYIVRFQWMRFKDTDTDTQRREEYERLFQLVYDMEVVRHVNLVYYNICQPDIHELVCQRIYADEIASLKNENFRYNHTSFLLMPESGEIWPQSTADITVIFRATKVGEISNAAYLEVTGREDRIPLSLRGTGKGPVLYLNVITIDFKNIFLCSVHNYEIVAVNKGHICGTLIYKAKPTDFGGAINVTPSALTLNPDEYKSFNLSFSSNRKGDFVERVDFVIKESLEVVSLHVKGCIICPTLHFDKSTIDFGVTALGFSKKQQVCLRNLSLVPVSFNVSVMKDGDQAPITREEFARSEAKPSFPSNPREFTIDPHKGVVQAHSSLQLNVTYTANVARCGRSIIRVDMWDSDSDPVILPIWFCGVIPSLSINPAEISIRFCFINFPYSRSINVGNKSDLDGYFCIIPQMVSEDMPVIYSLSCYQGFLKARQSKTISVSIITKVLGRQTITLNMLTMGQQAPVAACSIICNGQGPVISVQPNYLNFGESEVLRKKIMNFRIINDSPISAQFKITSKKNSSWLVKPSSGEVGPNESAEIEVEIFLRDAGKYSGNIIVHILNSRSISINVVATGTGCSIIFEPQIFPIFNMGFLFSHQDQSLPITMKNLGTHSYQIIWSNVPEVRIQRNHCRSTKFRIEPNSVEVPASGSNIVQCKIHWNVNEVLTENWYIFGQIYGKGKRELVGMSTFKATFTKPQIAFDKRELTFRIDMYPEEDSQDTDELVVTNQSQLNLNVQLYVKSPFYLIKDQEVLVCKRKIVLMGGTTTIIPVKFLPNVNPDNPYSKSYSGVLWFKYYEHPNKDKIRCRGTVNFPNITLLCKDLIINCISGSSAEETLRMTNNGPVPAMYKFLWAGESIDIQRQDIMDPSKLQINIGSQKSTPRLYRNRESSAVRENGNGTTKIFAASTSTLRVLQKSKLDELLGKIQSETLDETLEKLRSTFPSTTEMCLSCLKNPEILALMDPDFELKELLDDILDIVPHEGILVPYSSQRVRFIFRGSEPMQVKAVALCEIFQGPTEVVNVFASADNVRYSVDRQIIDFGQKVNYLSNYFNY</sequence>
<dbReference type="STRING" id="2015173.A0A026WQE3"/>
<evidence type="ECO:0000313" key="7">
    <source>
        <dbReference type="EMBL" id="EZA58267.1"/>
    </source>
</evidence>
<proteinExistence type="predicted"/>
<dbReference type="GO" id="GO:1904158">
    <property type="term" value="P:axonemal central apparatus assembly"/>
    <property type="evidence" value="ECO:0007669"/>
    <property type="project" value="TreeGrafter"/>
</dbReference>
<dbReference type="PANTHER" id="PTHR23053">
    <property type="entry name" value="DLEC1 DELETED IN LUNG AND ESOPHAGEAL CANCER 1"/>
    <property type="match status" value="1"/>
</dbReference>
<evidence type="ECO:0000256" key="2">
    <source>
        <dbReference type="ARBA" id="ARBA00004496"/>
    </source>
</evidence>
<dbReference type="OMA" id="DIHELVC"/>
<dbReference type="Pfam" id="PF24771">
    <property type="entry name" value="Ig_CFAP74_1st"/>
    <property type="match status" value="1"/>
</dbReference>
<dbReference type="GO" id="GO:0003341">
    <property type="term" value="P:cilium movement"/>
    <property type="evidence" value="ECO:0007669"/>
    <property type="project" value="TreeGrafter"/>
</dbReference>
<evidence type="ECO:0000256" key="4">
    <source>
        <dbReference type="ARBA" id="ARBA00023069"/>
    </source>
</evidence>
<evidence type="ECO:0000259" key="6">
    <source>
        <dbReference type="PROSITE" id="PS50202"/>
    </source>
</evidence>
<organism evidence="7 8">
    <name type="scientific">Ooceraea biroi</name>
    <name type="common">Clonal raider ant</name>
    <name type="synonym">Cerapachys biroi</name>
    <dbReference type="NCBI Taxonomy" id="2015173"/>
    <lineage>
        <taxon>Eukaryota</taxon>
        <taxon>Metazoa</taxon>
        <taxon>Ecdysozoa</taxon>
        <taxon>Arthropoda</taxon>
        <taxon>Hexapoda</taxon>
        <taxon>Insecta</taxon>
        <taxon>Pterygota</taxon>
        <taxon>Neoptera</taxon>
        <taxon>Endopterygota</taxon>
        <taxon>Hymenoptera</taxon>
        <taxon>Apocrita</taxon>
        <taxon>Aculeata</taxon>
        <taxon>Formicoidea</taxon>
        <taxon>Formicidae</taxon>
        <taxon>Dorylinae</taxon>
        <taxon>Ooceraea</taxon>
    </lineage>
</organism>
<reference evidence="7 8" key="1">
    <citation type="journal article" date="2014" name="Curr. Biol.">
        <title>The genome of the clonal raider ant Cerapachys biroi.</title>
        <authorList>
            <person name="Oxley P.R."/>
            <person name="Ji L."/>
            <person name="Fetter-Pruneda I."/>
            <person name="McKenzie S.K."/>
            <person name="Li C."/>
            <person name="Hu H."/>
            <person name="Zhang G."/>
            <person name="Kronauer D.J."/>
        </authorList>
    </citation>
    <scope>NUCLEOTIDE SEQUENCE [LARGE SCALE GENOMIC DNA]</scope>
</reference>
<evidence type="ECO:0000256" key="1">
    <source>
        <dbReference type="ARBA" id="ARBA00004138"/>
    </source>
</evidence>
<dbReference type="Gene3D" id="2.60.40.10">
    <property type="entry name" value="Immunoglobulins"/>
    <property type="match status" value="7"/>
</dbReference>
<keyword evidence="3" id="KW-0963">Cytoplasm</keyword>
<dbReference type="PROSITE" id="PS50202">
    <property type="entry name" value="MSP"/>
    <property type="match status" value="1"/>
</dbReference>
<keyword evidence="4" id="KW-0969">Cilium</keyword>
<feature type="domain" description="MSP" evidence="6">
    <location>
        <begin position="782"/>
        <end position="911"/>
    </location>
</feature>